<dbReference type="EMBL" id="RBKS01000001">
    <property type="protein sequence ID" value="RKR75144.1"/>
    <property type="molecule type" value="Genomic_DNA"/>
</dbReference>
<evidence type="ECO:0000313" key="9">
    <source>
        <dbReference type="Proteomes" id="UP000280008"/>
    </source>
</evidence>
<feature type="transmembrane region" description="Helical" evidence="6">
    <location>
        <begin position="16"/>
        <end position="36"/>
    </location>
</feature>
<feature type="transmembrane region" description="Helical" evidence="6">
    <location>
        <begin position="107"/>
        <end position="126"/>
    </location>
</feature>
<keyword evidence="3 6" id="KW-0812">Transmembrane</keyword>
<evidence type="ECO:0000256" key="4">
    <source>
        <dbReference type="ARBA" id="ARBA00022989"/>
    </source>
</evidence>
<evidence type="ECO:0000313" key="8">
    <source>
        <dbReference type="EMBL" id="RKR75144.1"/>
    </source>
</evidence>
<dbReference type="InterPro" id="IPR051401">
    <property type="entry name" value="GtrA_CellWall_Glycosyl"/>
</dbReference>
<reference evidence="8 9" key="1">
    <citation type="submission" date="2018-10" db="EMBL/GenBank/DDBJ databases">
        <title>Sequencing the genomes of 1000 actinobacteria strains.</title>
        <authorList>
            <person name="Klenk H.-P."/>
        </authorList>
    </citation>
    <scope>NUCLEOTIDE SEQUENCE [LARGE SCALE GENOMIC DNA]</scope>
    <source>
        <strain evidence="8 9">DSM 17894</strain>
    </source>
</reference>
<evidence type="ECO:0000256" key="6">
    <source>
        <dbReference type="SAM" id="Phobius"/>
    </source>
</evidence>
<dbReference type="RefSeq" id="WP_121369971.1">
    <property type="nucleotide sequence ID" value="NZ_RBKS01000001.1"/>
</dbReference>
<protein>
    <submittedName>
        <fullName evidence="8">Putative flippase GtrA</fullName>
    </submittedName>
</protein>
<comment type="subcellular location">
    <subcellularLocation>
        <location evidence="1">Membrane</location>
        <topology evidence="1">Multi-pass membrane protein</topology>
    </subcellularLocation>
</comment>
<evidence type="ECO:0000256" key="3">
    <source>
        <dbReference type="ARBA" id="ARBA00022692"/>
    </source>
</evidence>
<name>A0A495IGQ3_9MICO</name>
<evidence type="ECO:0000256" key="2">
    <source>
        <dbReference type="ARBA" id="ARBA00009399"/>
    </source>
</evidence>
<feature type="transmembrane region" description="Helical" evidence="6">
    <location>
        <begin position="42"/>
        <end position="62"/>
    </location>
</feature>
<comment type="similarity">
    <text evidence="2">Belongs to the GtrA family.</text>
</comment>
<dbReference type="GO" id="GO:0000271">
    <property type="term" value="P:polysaccharide biosynthetic process"/>
    <property type="evidence" value="ECO:0007669"/>
    <property type="project" value="InterPro"/>
</dbReference>
<evidence type="ECO:0000256" key="1">
    <source>
        <dbReference type="ARBA" id="ARBA00004141"/>
    </source>
</evidence>
<accession>A0A495IGQ3</accession>
<dbReference type="PANTHER" id="PTHR38459:SF1">
    <property type="entry name" value="PROPHAGE BACTOPRENOL-LINKED GLUCOSE TRANSLOCASE HOMOLOG"/>
    <property type="match status" value="1"/>
</dbReference>
<keyword evidence="5 6" id="KW-0472">Membrane</keyword>
<dbReference type="OrthoDB" id="4943658at2"/>
<dbReference type="Pfam" id="PF04138">
    <property type="entry name" value="GtrA_DPMS_TM"/>
    <property type="match status" value="1"/>
</dbReference>
<sequence>MIRLARRLLADERFRFLLVGGFNTVFGYALFAAFELTIGHTIGYLGSLYASYAISTVVAFVLHRRFTFRAQDSGNVVVDFLRFCGVYVVSLAINSVILPLLVEVAHWQPLVAQAVTVVVTTLISYFGHKFFSFRRRPAPVPGADPGVR</sequence>
<proteinExistence type="inferred from homology"/>
<evidence type="ECO:0000259" key="7">
    <source>
        <dbReference type="Pfam" id="PF04138"/>
    </source>
</evidence>
<dbReference type="Proteomes" id="UP000280008">
    <property type="component" value="Unassembled WGS sequence"/>
</dbReference>
<evidence type="ECO:0000256" key="5">
    <source>
        <dbReference type="ARBA" id="ARBA00023136"/>
    </source>
</evidence>
<dbReference type="GO" id="GO:0005886">
    <property type="term" value="C:plasma membrane"/>
    <property type="evidence" value="ECO:0007669"/>
    <property type="project" value="TreeGrafter"/>
</dbReference>
<dbReference type="InterPro" id="IPR007267">
    <property type="entry name" value="GtrA_DPMS_TM"/>
</dbReference>
<feature type="domain" description="GtrA/DPMS transmembrane" evidence="7">
    <location>
        <begin position="15"/>
        <end position="133"/>
    </location>
</feature>
<dbReference type="AlphaFoldDB" id="A0A495IGQ3"/>
<organism evidence="8 9">
    <name type="scientific">Frondihabitans australicus</name>
    <dbReference type="NCBI Taxonomy" id="386892"/>
    <lineage>
        <taxon>Bacteria</taxon>
        <taxon>Bacillati</taxon>
        <taxon>Actinomycetota</taxon>
        <taxon>Actinomycetes</taxon>
        <taxon>Micrococcales</taxon>
        <taxon>Microbacteriaceae</taxon>
        <taxon>Frondihabitans</taxon>
    </lineage>
</organism>
<keyword evidence="9" id="KW-1185">Reference proteome</keyword>
<dbReference type="PANTHER" id="PTHR38459">
    <property type="entry name" value="PROPHAGE BACTOPRENOL-LINKED GLUCOSE TRANSLOCASE HOMOLOG"/>
    <property type="match status" value="1"/>
</dbReference>
<gene>
    <name evidence="8" type="ORF">C8E83_2282</name>
</gene>
<keyword evidence="4 6" id="KW-1133">Transmembrane helix</keyword>
<comment type="caution">
    <text evidence="8">The sequence shown here is derived from an EMBL/GenBank/DDBJ whole genome shotgun (WGS) entry which is preliminary data.</text>
</comment>
<feature type="transmembrane region" description="Helical" evidence="6">
    <location>
        <begin position="83"/>
        <end position="101"/>
    </location>
</feature>